<evidence type="ECO:0000313" key="3">
    <source>
        <dbReference type="Proteomes" id="UP001159042"/>
    </source>
</evidence>
<keyword evidence="3" id="KW-1185">Reference proteome</keyword>
<protein>
    <submittedName>
        <fullName evidence="2">Uncharacterized protein</fullName>
    </submittedName>
</protein>
<gene>
    <name evidence="2" type="ORF">NQ315_001806</name>
</gene>
<reference evidence="2 3" key="1">
    <citation type="journal article" date="2023" name="Insect Mol. Biol.">
        <title>Genome sequencing provides insights into the evolution of gene families encoding plant cell wall-degrading enzymes in longhorned beetles.</title>
        <authorList>
            <person name="Shin N.R."/>
            <person name="Okamura Y."/>
            <person name="Kirsch R."/>
            <person name="Pauchet Y."/>
        </authorList>
    </citation>
    <scope>NUCLEOTIDE SEQUENCE [LARGE SCALE GENOMIC DNA]</scope>
    <source>
        <strain evidence="2">EAD_L_NR</strain>
    </source>
</reference>
<dbReference type="EMBL" id="JANEYG010000005">
    <property type="protein sequence ID" value="KAJ8923250.1"/>
    <property type="molecule type" value="Genomic_DNA"/>
</dbReference>
<evidence type="ECO:0000313" key="2">
    <source>
        <dbReference type="EMBL" id="KAJ8923250.1"/>
    </source>
</evidence>
<name>A0AAV8WAJ6_9CUCU</name>
<proteinExistence type="predicted"/>
<accession>A0AAV8WAJ6</accession>
<comment type="caution">
    <text evidence="2">The sequence shown here is derived from an EMBL/GenBank/DDBJ whole genome shotgun (WGS) entry which is preliminary data.</text>
</comment>
<feature type="region of interest" description="Disordered" evidence="1">
    <location>
        <begin position="33"/>
        <end position="81"/>
    </location>
</feature>
<sequence length="134" mass="14491">MNRIHPCLRVWRCPKSSWPKAGRGGADLVLGIHGNSKEREGGTSRVRCPKSSWPKAGRGGADSVLGIHGDSKEREGGTSRGKTTLDILLGHNIAFGRLGHKVLGTGELQREQREVMIIVDTLVLPKHNTLGAKL</sequence>
<evidence type="ECO:0000256" key="1">
    <source>
        <dbReference type="SAM" id="MobiDB-lite"/>
    </source>
</evidence>
<dbReference type="Proteomes" id="UP001159042">
    <property type="component" value="Unassembled WGS sequence"/>
</dbReference>
<dbReference type="AlphaFoldDB" id="A0AAV8WAJ6"/>
<organism evidence="2 3">
    <name type="scientific">Exocentrus adspersus</name>
    <dbReference type="NCBI Taxonomy" id="1586481"/>
    <lineage>
        <taxon>Eukaryota</taxon>
        <taxon>Metazoa</taxon>
        <taxon>Ecdysozoa</taxon>
        <taxon>Arthropoda</taxon>
        <taxon>Hexapoda</taxon>
        <taxon>Insecta</taxon>
        <taxon>Pterygota</taxon>
        <taxon>Neoptera</taxon>
        <taxon>Endopterygota</taxon>
        <taxon>Coleoptera</taxon>
        <taxon>Polyphaga</taxon>
        <taxon>Cucujiformia</taxon>
        <taxon>Chrysomeloidea</taxon>
        <taxon>Cerambycidae</taxon>
        <taxon>Lamiinae</taxon>
        <taxon>Acanthocinini</taxon>
        <taxon>Exocentrus</taxon>
    </lineage>
</organism>